<gene>
    <name evidence="11" type="ORF">A1O5_03578</name>
</gene>
<organism evidence="11 12">
    <name type="scientific">Cladophialophora psammophila CBS 110553</name>
    <dbReference type="NCBI Taxonomy" id="1182543"/>
    <lineage>
        <taxon>Eukaryota</taxon>
        <taxon>Fungi</taxon>
        <taxon>Dikarya</taxon>
        <taxon>Ascomycota</taxon>
        <taxon>Pezizomycotina</taxon>
        <taxon>Eurotiomycetes</taxon>
        <taxon>Chaetothyriomycetidae</taxon>
        <taxon>Chaetothyriales</taxon>
        <taxon>Herpotrichiellaceae</taxon>
        <taxon>Cladophialophora</taxon>
    </lineage>
</organism>
<dbReference type="Gene3D" id="1.20.1250.20">
    <property type="entry name" value="MFS general substrate transporter like domains"/>
    <property type="match status" value="1"/>
</dbReference>
<feature type="transmembrane region" description="Helical" evidence="9">
    <location>
        <begin position="431"/>
        <end position="450"/>
    </location>
</feature>
<dbReference type="Proteomes" id="UP000019471">
    <property type="component" value="Unassembled WGS sequence"/>
</dbReference>
<evidence type="ECO:0000259" key="10">
    <source>
        <dbReference type="PROSITE" id="PS50850"/>
    </source>
</evidence>
<feature type="transmembrane region" description="Helical" evidence="9">
    <location>
        <begin position="136"/>
        <end position="153"/>
    </location>
</feature>
<dbReference type="PANTHER" id="PTHR23503:SF8">
    <property type="entry name" value="FACILITATED GLUCOSE TRANSPORTER PROTEIN 1"/>
    <property type="match status" value="1"/>
</dbReference>
<protein>
    <recommendedName>
        <fullName evidence="10">Major facilitator superfamily (MFS) profile domain-containing protein</fullName>
    </recommendedName>
</protein>
<keyword evidence="12" id="KW-1185">Reference proteome</keyword>
<reference evidence="11 12" key="1">
    <citation type="submission" date="2013-03" db="EMBL/GenBank/DDBJ databases">
        <title>The Genome Sequence of Cladophialophora psammophila CBS 110553.</title>
        <authorList>
            <consortium name="The Broad Institute Genomics Platform"/>
            <person name="Cuomo C."/>
            <person name="de Hoog S."/>
            <person name="Gorbushina A."/>
            <person name="Walker B."/>
            <person name="Young S.K."/>
            <person name="Zeng Q."/>
            <person name="Gargeya S."/>
            <person name="Fitzgerald M."/>
            <person name="Haas B."/>
            <person name="Abouelleil A."/>
            <person name="Allen A.W."/>
            <person name="Alvarado L."/>
            <person name="Arachchi H.M."/>
            <person name="Berlin A.M."/>
            <person name="Chapman S.B."/>
            <person name="Gainer-Dewar J."/>
            <person name="Goldberg J."/>
            <person name="Griggs A."/>
            <person name="Gujja S."/>
            <person name="Hansen M."/>
            <person name="Howarth C."/>
            <person name="Imamovic A."/>
            <person name="Ireland A."/>
            <person name="Larimer J."/>
            <person name="McCowan C."/>
            <person name="Murphy C."/>
            <person name="Pearson M."/>
            <person name="Poon T.W."/>
            <person name="Priest M."/>
            <person name="Roberts A."/>
            <person name="Saif S."/>
            <person name="Shea T."/>
            <person name="Sisk P."/>
            <person name="Sykes S."/>
            <person name="Wortman J."/>
            <person name="Nusbaum C."/>
            <person name="Birren B."/>
        </authorList>
    </citation>
    <scope>NUCLEOTIDE SEQUENCE [LARGE SCALE GENOMIC DNA]</scope>
    <source>
        <strain evidence="11 12">CBS 110553</strain>
    </source>
</reference>
<evidence type="ECO:0000256" key="9">
    <source>
        <dbReference type="SAM" id="Phobius"/>
    </source>
</evidence>
<dbReference type="PROSITE" id="PS00217">
    <property type="entry name" value="SUGAR_TRANSPORT_2"/>
    <property type="match status" value="1"/>
</dbReference>
<evidence type="ECO:0000256" key="1">
    <source>
        <dbReference type="ARBA" id="ARBA00004141"/>
    </source>
</evidence>
<dbReference type="EMBL" id="AMGX01000004">
    <property type="protein sequence ID" value="EXJ73816.1"/>
    <property type="molecule type" value="Genomic_DNA"/>
</dbReference>
<feature type="transmembrane region" description="Helical" evidence="9">
    <location>
        <begin position="110"/>
        <end position="130"/>
    </location>
</feature>
<dbReference type="InterPro" id="IPR020846">
    <property type="entry name" value="MFS_dom"/>
</dbReference>
<keyword evidence="5 9" id="KW-1133">Transmembrane helix</keyword>
<feature type="domain" description="Major facilitator superfamily (MFS) profile" evidence="10">
    <location>
        <begin position="21"/>
        <end position="485"/>
    </location>
</feature>
<dbReference type="PRINTS" id="PR00171">
    <property type="entry name" value="SUGRTRNSPORT"/>
</dbReference>
<dbReference type="PANTHER" id="PTHR23503">
    <property type="entry name" value="SOLUTE CARRIER FAMILY 2"/>
    <property type="match status" value="1"/>
</dbReference>
<dbReference type="InterPro" id="IPR003663">
    <property type="entry name" value="Sugar/inositol_transpt"/>
</dbReference>
<feature type="transmembrane region" description="Helical" evidence="9">
    <location>
        <begin position="304"/>
        <end position="328"/>
    </location>
</feature>
<evidence type="ECO:0000256" key="3">
    <source>
        <dbReference type="ARBA" id="ARBA00022448"/>
    </source>
</evidence>
<proteinExistence type="inferred from homology"/>
<dbReference type="AlphaFoldDB" id="W9XA53"/>
<comment type="similarity">
    <text evidence="2 7">Belongs to the major facilitator superfamily. Sugar transporter (TC 2.A.1.1) family.</text>
</comment>
<dbReference type="eggNOG" id="KOG0569">
    <property type="taxonomic scope" value="Eukaryota"/>
</dbReference>
<dbReference type="InterPro" id="IPR045263">
    <property type="entry name" value="GLUT"/>
</dbReference>
<evidence type="ECO:0000313" key="11">
    <source>
        <dbReference type="EMBL" id="EXJ73816.1"/>
    </source>
</evidence>
<feature type="transmembrane region" description="Helical" evidence="9">
    <location>
        <begin position="462"/>
        <end position="481"/>
    </location>
</feature>
<accession>W9XA53</accession>
<evidence type="ECO:0000256" key="4">
    <source>
        <dbReference type="ARBA" id="ARBA00022692"/>
    </source>
</evidence>
<dbReference type="PROSITE" id="PS50850">
    <property type="entry name" value="MFS"/>
    <property type="match status" value="1"/>
</dbReference>
<dbReference type="GO" id="GO:0016020">
    <property type="term" value="C:membrane"/>
    <property type="evidence" value="ECO:0007669"/>
    <property type="project" value="UniProtKB-SubCell"/>
</dbReference>
<keyword evidence="6 9" id="KW-0472">Membrane</keyword>
<dbReference type="InterPro" id="IPR036259">
    <property type="entry name" value="MFS_trans_sf"/>
</dbReference>
<dbReference type="STRING" id="1182543.W9XA53"/>
<evidence type="ECO:0000256" key="5">
    <source>
        <dbReference type="ARBA" id="ARBA00022989"/>
    </source>
</evidence>
<evidence type="ECO:0000256" key="8">
    <source>
        <dbReference type="SAM" id="MobiDB-lite"/>
    </source>
</evidence>
<feature type="transmembrane region" description="Helical" evidence="9">
    <location>
        <begin position="77"/>
        <end position="98"/>
    </location>
</feature>
<evidence type="ECO:0000256" key="7">
    <source>
        <dbReference type="RuleBase" id="RU003346"/>
    </source>
</evidence>
<feature type="transmembrane region" description="Helical" evidence="9">
    <location>
        <begin position="165"/>
        <end position="187"/>
    </location>
</feature>
<feature type="transmembrane region" description="Helical" evidence="9">
    <location>
        <begin position="340"/>
        <end position="361"/>
    </location>
</feature>
<dbReference type="GO" id="GO:0015149">
    <property type="term" value="F:hexose transmembrane transporter activity"/>
    <property type="evidence" value="ECO:0007669"/>
    <property type="project" value="TreeGrafter"/>
</dbReference>
<feature type="region of interest" description="Disordered" evidence="8">
    <location>
        <begin position="262"/>
        <end position="286"/>
    </location>
</feature>
<dbReference type="OrthoDB" id="4540492at2759"/>
<evidence type="ECO:0000313" key="12">
    <source>
        <dbReference type="Proteomes" id="UP000019471"/>
    </source>
</evidence>
<dbReference type="InterPro" id="IPR005828">
    <property type="entry name" value="MFS_sugar_transport-like"/>
</dbReference>
<feature type="transmembrane region" description="Helical" evidence="9">
    <location>
        <begin position="17"/>
        <end position="37"/>
    </location>
</feature>
<dbReference type="SUPFAM" id="SSF103473">
    <property type="entry name" value="MFS general substrate transporter"/>
    <property type="match status" value="1"/>
</dbReference>
<dbReference type="InterPro" id="IPR005829">
    <property type="entry name" value="Sugar_transporter_CS"/>
</dbReference>
<dbReference type="NCBIfam" id="TIGR00879">
    <property type="entry name" value="SP"/>
    <property type="match status" value="1"/>
</dbReference>
<keyword evidence="3 7" id="KW-0813">Transport</keyword>
<comment type="subcellular location">
    <subcellularLocation>
        <location evidence="1">Membrane</location>
        <topology evidence="1">Multi-pass membrane protein</topology>
    </subcellularLocation>
</comment>
<comment type="caution">
    <text evidence="11">The sequence shown here is derived from an EMBL/GenBank/DDBJ whole genome shotgun (WGS) entry which is preliminary data.</text>
</comment>
<dbReference type="HOGENOM" id="CLU_001265_30_5_1"/>
<keyword evidence="4 9" id="KW-0812">Transmembrane</keyword>
<feature type="transmembrane region" description="Helical" evidence="9">
    <location>
        <begin position="394"/>
        <end position="419"/>
    </location>
</feature>
<evidence type="ECO:0000256" key="6">
    <source>
        <dbReference type="ARBA" id="ARBA00023136"/>
    </source>
</evidence>
<dbReference type="RefSeq" id="XP_007742379.1">
    <property type="nucleotide sequence ID" value="XM_007744189.1"/>
</dbReference>
<feature type="transmembrane region" description="Helical" evidence="9">
    <location>
        <begin position="193"/>
        <end position="213"/>
    </location>
</feature>
<evidence type="ECO:0000256" key="2">
    <source>
        <dbReference type="ARBA" id="ARBA00010992"/>
    </source>
</evidence>
<dbReference type="Pfam" id="PF00083">
    <property type="entry name" value="Sugar_tr"/>
    <property type="match status" value="1"/>
</dbReference>
<feature type="transmembrane region" description="Helical" evidence="9">
    <location>
        <begin position="368"/>
        <end position="388"/>
    </location>
</feature>
<sequence length="502" mass="53616">MGLASKLRSWSQELTPYFLYLLVVATLGPLLFGYHLAELNAPQEVITCAAKSIKSKKSPSSTLGGLPSCIPMNSTQLGLVSSIFTLGGLIGALAAGPLSARYGRLRTMRVNTFLLALGPLAEALAPNIGVLSAGRFISGLGAGVSVVVVPIYISEIAPPKEKGFFGAFTQIMTNMGIFTTQLLGYFLSHGQMWRIILAVAGMIGVLQFAGLAFSVESPKWQAAHGEPRQANGNLRRIRGQKAEIQEEVEGWRVQDFDERQEEERTLLTNSDREPHADSNTSSRDKAPEPMGILAVLRDPINNRAILAVVVVMMAQQLCGINSIVMYGVSLLADLLASNSALLNIFVSILNIAATTGFAPLADVLGRKPCILTSIAGMGASSILLAIGIRSAIPVLSAIAVLLFVASFAFGLGPVPFILASELVGPEAVGATQSWALAANWISTFIVAQFFPMVNEKLGKGVVYFVFAAIAAVSFVFVSWYVPETKGKKDADEVWGRSLRRED</sequence>
<name>W9XA53_9EURO</name>
<dbReference type="GeneID" id="19188306"/>